<evidence type="ECO:0000313" key="2">
    <source>
        <dbReference type="Proteomes" id="UP000784128"/>
    </source>
</evidence>
<dbReference type="InterPro" id="IPR007505">
    <property type="entry name" value="PDDEXK_7"/>
</dbReference>
<reference evidence="1 2" key="1">
    <citation type="submission" date="2021-05" db="EMBL/GenBank/DDBJ databases">
        <title>The draft genome of Geobacter chapellei DSM 13688.</title>
        <authorList>
            <person name="Xu Z."/>
            <person name="Masuda Y."/>
            <person name="Itoh H."/>
            <person name="Senoo K."/>
        </authorList>
    </citation>
    <scope>NUCLEOTIDE SEQUENCE [LARGE SCALE GENOMIC DNA]</scope>
    <source>
        <strain evidence="1 2">DSM 13688</strain>
    </source>
</reference>
<dbReference type="Pfam" id="PF04411">
    <property type="entry name" value="PDDEXK_7"/>
    <property type="match status" value="1"/>
</dbReference>
<dbReference type="EMBL" id="JAHDYS010000002">
    <property type="protein sequence ID" value="MBT1070778.1"/>
    <property type="molecule type" value="Genomic_DNA"/>
</dbReference>
<organism evidence="1 2">
    <name type="scientific">Pelotalea chapellei</name>
    <dbReference type="NCBI Taxonomy" id="44671"/>
    <lineage>
        <taxon>Bacteria</taxon>
        <taxon>Pseudomonadati</taxon>
        <taxon>Thermodesulfobacteriota</taxon>
        <taxon>Desulfuromonadia</taxon>
        <taxon>Geobacterales</taxon>
        <taxon>Geobacteraceae</taxon>
        <taxon>Pelotalea</taxon>
    </lineage>
</organism>
<keyword evidence="2" id="KW-1185">Reference proteome</keyword>
<evidence type="ECO:0000313" key="1">
    <source>
        <dbReference type="EMBL" id="MBT1070778.1"/>
    </source>
</evidence>
<evidence type="ECO:0008006" key="3">
    <source>
        <dbReference type="Google" id="ProtNLM"/>
    </source>
</evidence>
<name>A0ABS5U548_9BACT</name>
<protein>
    <recommendedName>
        <fullName evidence="3">DUF2357 domain-containing protein</fullName>
    </recommendedName>
</protein>
<comment type="caution">
    <text evidence="1">The sequence shown here is derived from an EMBL/GenBank/DDBJ whole genome shotgun (WGS) entry which is preliminary data.</text>
</comment>
<sequence length="450" mass="51513">MSDPEMLPLGSPVLQRKEGYREILQAWLKFDMAARLVWHGGDDVYGAGQRDIAALYEYWVFFRLLDIVAGIFELQKPAVEELIEKTGDGFGLKLKSGRHLAVKGSFESGGRKLLVEFGYNRTFSADKRRTKEGSWTKNMRPDYTLSLWPAEFEPEAAEAQELMVHVHFDAKYRVDRLTELFGSDDADAEERQEQRGTWKRADMLKMHAYRDAIRRTHGAYILYPGNDAPAKFAGFREILPGLGAFVMKPGNGDADLCKFLTDVVEHVCDRATSRERETYHVYRVHEEPAEYQVSQLIPEYETKSKRRHAPPVETSVLVGWCKDEKHLKWIRQSKLYNFRMDTAPGSLRLKPEIAGAKYLLLHGAGSNALPGLYRITSEGPRVISKDALVKKGYPHEPNHDHYLISDVELAAEFEGFEWDFTKLASRQKGRESAWPYHVSLAELMTVKRKL</sequence>
<dbReference type="Proteomes" id="UP000784128">
    <property type="component" value="Unassembled WGS sequence"/>
</dbReference>
<accession>A0ABS5U548</accession>
<gene>
    <name evidence="1" type="ORF">KJB30_03180</name>
</gene>
<proteinExistence type="predicted"/>